<dbReference type="EMBL" id="MU865343">
    <property type="protein sequence ID" value="KAK4226756.1"/>
    <property type="molecule type" value="Genomic_DNA"/>
</dbReference>
<name>A0AAN7GTP2_9PEZI</name>
<proteinExistence type="predicted"/>
<protein>
    <recommendedName>
        <fullName evidence="1">Protein kinase domain-containing protein</fullName>
    </recommendedName>
</protein>
<keyword evidence="3" id="KW-1185">Reference proteome</keyword>
<dbReference type="PANTHER" id="PTHR37542:SF3">
    <property type="entry name" value="PRION-INHIBITION AND PROPAGATION HELO DOMAIN-CONTAINING PROTEIN"/>
    <property type="match status" value="1"/>
</dbReference>
<evidence type="ECO:0000259" key="1">
    <source>
        <dbReference type="PROSITE" id="PS50011"/>
    </source>
</evidence>
<dbReference type="PANTHER" id="PTHR37542">
    <property type="entry name" value="HELO DOMAIN-CONTAINING PROTEIN-RELATED"/>
    <property type="match status" value="1"/>
</dbReference>
<dbReference type="GO" id="GO:0005524">
    <property type="term" value="F:ATP binding"/>
    <property type="evidence" value="ECO:0007669"/>
    <property type="project" value="InterPro"/>
</dbReference>
<dbReference type="InterPro" id="IPR011009">
    <property type="entry name" value="Kinase-like_dom_sf"/>
</dbReference>
<accession>A0AAN7GTP2</accession>
<feature type="domain" description="Protein kinase" evidence="1">
    <location>
        <begin position="270"/>
        <end position="618"/>
    </location>
</feature>
<organism evidence="2 3">
    <name type="scientific">Podospora fimiseda</name>
    <dbReference type="NCBI Taxonomy" id="252190"/>
    <lineage>
        <taxon>Eukaryota</taxon>
        <taxon>Fungi</taxon>
        <taxon>Dikarya</taxon>
        <taxon>Ascomycota</taxon>
        <taxon>Pezizomycotina</taxon>
        <taxon>Sordariomycetes</taxon>
        <taxon>Sordariomycetidae</taxon>
        <taxon>Sordariales</taxon>
        <taxon>Podosporaceae</taxon>
        <taxon>Podospora</taxon>
    </lineage>
</organism>
<dbReference type="InterPro" id="IPR029498">
    <property type="entry name" value="HeLo_dom"/>
</dbReference>
<gene>
    <name evidence="2" type="ORF">QBC38DRAFT_392697</name>
</gene>
<sequence length="626" mass="70398">MSEPIPLTAAVTGLLPLVDEGFIIARDVFVGDKKLRLFLGRVELQKAFFQSWKERWTDHLGRLSDSKLREFVLNKPILARGVLKQLVSLLKTLSDADKLKRKYGVKVEKLPSKVKRGEDVPASLKYYSEYLSTVDSRFTIKDLPSFDKSRANHLSLLKELRFVAVGKDHDLQELIGRLEDLNQELQLLSSTEAIDDSARRLYEISIRDIAKDSDRVLRLAEAAAYEAKTAIDPTTKAQLDNLTKFINFAMAIKGASAGMSSKKLFSRRDFSFDAPYKLGPNSTLARLFDYPVKGSTRLVLVEWITVSKPTAIKAKLDELKIEWFVLHADKPDGLLLPTSLGLIYDDSDPKTIGIIFQLPSYIRTESVPKPVLGRPAAPIVRSPKTIAAQRMPTNLRDLIQKHSPLNLGIRFNLAKKLLESVYLMHTAGWIHRKIRPDNILLFPSLSPETSEPDPTHLDYLSPFLSGFHSTPLEIQVPSIPFDPPKQLEHIRQLQPLTKILSNATRVITLDAYQHPDHRKNVDAPYRAQFDLFGLGCILLELGLWDTIENLDKKDISVRGYHPGVVPKVEDIEKDGETVRRATRGLDSVTGSIYAEVVRELLAQKPVSGDILAFERQLVGKLAQIEA</sequence>
<comment type="caution">
    <text evidence="2">The sequence shown here is derived from an EMBL/GenBank/DDBJ whole genome shotgun (WGS) entry which is preliminary data.</text>
</comment>
<dbReference type="Gene3D" id="1.20.120.1020">
    <property type="entry name" value="Prion-inhibition and propagation, HeLo domain"/>
    <property type="match status" value="1"/>
</dbReference>
<dbReference type="Pfam" id="PF14479">
    <property type="entry name" value="HeLo"/>
    <property type="match status" value="1"/>
</dbReference>
<reference evidence="2" key="1">
    <citation type="journal article" date="2023" name="Mol. Phylogenet. Evol.">
        <title>Genome-scale phylogeny and comparative genomics of the fungal order Sordariales.</title>
        <authorList>
            <person name="Hensen N."/>
            <person name="Bonometti L."/>
            <person name="Westerberg I."/>
            <person name="Brannstrom I.O."/>
            <person name="Guillou S."/>
            <person name="Cros-Aarteil S."/>
            <person name="Calhoun S."/>
            <person name="Haridas S."/>
            <person name="Kuo A."/>
            <person name="Mondo S."/>
            <person name="Pangilinan J."/>
            <person name="Riley R."/>
            <person name="LaButti K."/>
            <person name="Andreopoulos B."/>
            <person name="Lipzen A."/>
            <person name="Chen C."/>
            <person name="Yan M."/>
            <person name="Daum C."/>
            <person name="Ng V."/>
            <person name="Clum A."/>
            <person name="Steindorff A."/>
            <person name="Ohm R.A."/>
            <person name="Martin F."/>
            <person name="Silar P."/>
            <person name="Natvig D.O."/>
            <person name="Lalanne C."/>
            <person name="Gautier V."/>
            <person name="Ament-Velasquez S.L."/>
            <person name="Kruys A."/>
            <person name="Hutchinson M.I."/>
            <person name="Powell A.J."/>
            <person name="Barry K."/>
            <person name="Miller A.N."/>
            <person name="Grigoriev I.V."/>
            <person name="Debuchy R."/>
            <person name="Gladieux P."/>
            <person name="Hiltunen Thoren M."/>
            <person name="Johannesson H."/>
        </authorList>
    </citation>
    <scope>NUCLEOTIDE SEQUENCE</scope>
    <source>
        <strain evidence="2">CBS 990.96</strain>
    </source>
</reference>
<evidence type="ECO:0000313" key="3">
    <source>
        <dbReference type="Proteomes" id="UP001301958"/>
    </source>
</evidence>
<dbReference type="GO" id="GO:0004672">
    <property type="term" value="F:protein kinase activity"/>
    <property type="evidence" value="ECO:0007669"/>
    <property type="project" value="InterPro"/>
</dbReference>
<evidence type="ECO:0000313" key="2">
    <source>
        <dbReference type="EMBL" id="KAK4226756.1"/>
    </source>
</evidence>
<dbReference type="Proteomes" id="UP001301958">
    <property type="component" value="Unassembled WGS sequence"/>
</dbReference>
<dbReference type="InterPro" id="IPR038305">
    <property type="entry name" value="HeLo_sf"/>
</dbReference>
<reference evidence="2" key="2">
    <citation type="submission" date="2023-05" db="EMBL/GenBank/DDBJ databases">
        <authorList>
            <consortium name="Lawrence Berkeley National Laboratory"/>
            <person name="Steindorff A."/>
            <person name="Hensen N."/>
            <person name="Bonometti L."/>
            <person name="Westerberg I."/>
            <person name="Brannstrom I.O."/>
            <person name="Guillou S."/>
            <person name="Cros-Aarteil S."/>
            <person name="Calhoun S."/>
            <person name="Haridas S."/>
            <person name="Kuo A."/>
            <person name="Mondo S."/>
            <person name="Pangilinan J."/>
            <person name="Riley R."/>
            <person name="Labutti K."/>
            <person name="Andreopoulos B."/>
            <person name="Lipzen A."/>
            <person name="Chen C."/>
            <person name="Yanf M."/>
            <person name="Daum C."/>
            <person name="Ng V."/>
            <person name="Clum A."/>
            <person name="Ohm R."/>
            <person name="Martin F."/>
            <person name="Silar P."/>
            <person name="Natvig D."/>
            <person name="Lalanne C."/>
            <person name="Gautier V."/>
            <person name="Ament-Velasquez S.L."/>
            <person name="Kruys A."/>
            <person name="Hutchinson M.I."/>
            <person name="Powell A.J."/>
            <person name="Barry K."/>
            <person name="Miller A.N."/>
            <person name="Grigoriev I.V."/>
            <person name="Debuchy R."/>
            <person name="Gladieux P."/>
            <person name="Thoren M.H."/>
            <person name="Johannesson H."/>
        </authorList>
    </citation>
    <scope>NUCLEOTIDE SEQUENCE</scope>
    <source>
        <strain evidence="2">CBS 990.96</strain>
    </source>
</reference>
<dbReference type="SUPFAM" id="SSF56112">
    <property type="entry name" value="Protein kinase-like (PK-like)"/>
    <property type="match status" value="1"/>
</dbReference>
<dbReference type="AlphaFoldDB" id="A0AAN7GTP2"/>
<dbReference type="InterPro" id="IPR000719">
    <property type="entry name" value="Prot_kinase_dom"/>
</dbReference>
<dbReference type="PROSITE" id="PS50011">
    <property type="entry name" value="PROTEIN_KINASE_DOM"/>
    <property type="match status" value="1"/>
</dbReference>
<dbReference type="Gene3D" id="1.10.510.10">
    <property type="entry name" value="Transferase(Phosphotransferase) domain 1"/>
    <property type="match status" value="1"/>
</dbReference>